<dbReference type="PANTHER" id="PTHR46502">
    <property type="entry name" value="C2 DOMAIN-CONTAINING"/>
    <property type="match status" value="1"/>
</dbReference>
<evidence type="ECO:0000256" key="1">
    <source>
        <dbReference type="ARBA" id="ARBA00022723"/>
    </source>
</evidence>
<dbReference type="SUPFAM" id="SSF49562">
    <property type="entry name" value="C2 domain (Calcium/lipid-binding domain, CaLB)"/>
    <property type="match status" value="1"/>
</dbReference>
<dbReference type="GO" id="GO:0046872">
    <property type="term" value="F:metal ion binding"/>
    <property type="evidence" value="ECO:0007669"/>
    <property type="project" value="UniProtKB-KW"/>
</dbReference>
<keyword evidence="2" id="KW-0106">Calcium</keyword>
<dbReference type="InterPro" id="IPR000008">
    <property type="entry name" value="C2_dom"/>
</dbReference>
<dbReference type="CDD" id="cd04049">
    <property type="entry name" value="C2_putative_Elicitor-responsive_gene"/>
    <property type="match status" value="1"/>
</dbReference>
<sequence length="154" mass="17281">MAIGLLEVLLVSAKGLANTDFLGDIDPYVIIQYKTQERTSSVAQGRGGSWTWNERFTFRVEYPGSGGQYKLILKIMDKDTFTKDDFLGEATIYVEDLLAQGMENGTAELHSRKYSVVQADGTYFGEIQVGLSMTHKVEEVETDRDFGGWKESDF</sequence>
<accession>A0AAP0LV51</accession>
<feature type="chain" id="PRO_5042994117" description="C2 domain-containing protein" evidence="3">
    <location>
        <begin position="18"/>
        <end position="154"/>
    </location>
</feature>
<comment type="caution">
    <text evidence="5">The sequence shown here is derived from an EMBL/GenBank/DDBJ whole genome shotgun (WGS) entry which is preliminary data.</text>
</comment>
<dbReference type="PROSITE" id="PS50004">
    <property type="entry name" value="C2"/>
    <property type="match status" value="1"/>
</dbReference>
<dbReference type="Pfam" id="PF00168">
    <property type="entry name" value="C2"/>
    <property type="match status" value="1"/>
</dbReference>
<evidence type="ECO:0000256" key="3">
    <source>
        <dbReference type="SAM" id="SignalP"/>
    </source>
</evidence>
<protein>
    <recommendedName>
        <fullName evidence="4">C2 domain-containing protein</fullName>
    </recommendedName>
</protein>
<dbReference type="Gene3D" id="2.60.40.150">
    <property type="entry name" value="C2 domain"/>
    <property type="match status" value="1"/>
</dbReference>
<feature type="signal peptide" evidence="3">
    <location>
        <begin position="1"/>
        <end position="17"/>
    </location>
</feature>
<dbReference type="AlphaFoldDB" id="A0AAP0LV51"/>
<keyword evidence="1" id="KW-0479">Metal-binding</keyword>
<dbReference type="SMART" id="SM00239">
    <property type="entry name" value="C2"/>
    <property type="match status" value="1"/>
</dbReference>
<reference evidence="5 6" key="1">
    <citation type="submission" date="2024-05" db="EMBL/GenBank/DDBJ databases">
        <title>Haplotype-resolved chromosome-level genome assembly of Huyou (Citrus changshanensis).</title>
        <authorList>
            <person name="Miao C."/>
            <person name="Chen W."/>
            <person name="Wu Y."/>
            <person name="Wang L."/>
            <person name="Zhao S."/>
            <person name="Grierson D."/>
            <person name="Xu C."/>
            <person name="Chen K."/>
        </authorList>
    </citation>
    <scope>NUCLEOTIDE SEQUENCE [LARGE SCALE GENOMIC DNA]</scope>
    <source>
        <strain evidence="5">01-14</strain>
        <tissue evidence="5">Leaf</tissue>
    </source>
</reference>
<dbReference type="InterPro" id="IPR035892">
    <property type="entry name" value="C2_domain_sf"/>
</dbReference>
<gene>
    <name evidence="5" type="ORF">WN944_017879</name>
</gene>
<evidence type="ECO:0000259" key="4">
    <source>
        <dbReference type="PROSITE" id="PS50004"/>
    </source>
</evidence>
<proteinExistence type="predicted"/>
<organism evidence="5 6">
    <name type="scientific">Citrus x changshan-huyou</name>
    <dbReference type="NCBI Taxonomy" id="2935761"/>
    <lineage>
        <taxon>Eukaryota</taxon>
        <taxon>Viridiplantae</taxon>
        <taxon>Streptophyta</taxon>
        <taxon>Embryophyta</taxon>
        <taxon>Tracheophyta</taxon>
        <taxon>Spermatophyta</taxon>
        <taxon>Magnoliopsida</taxon>
        <taxon>eudicotyledons</taxon>
        <taxon>Gunneridae</taxon>
        <taxon>Pentapetalae</taxon>
        <taxon>rosids</taxon>
        <taxon>malvids</taxon>
        <taxon>Sapindales</taxon>
        <taxon>Rutaceae</taxon>
        <taxon>Aurantioideae</taxon>
        <taxon>Citrus</taxon>
    </lineage>
</organism>
<name>A0AAP0LV51_9ROSI</name>
<evidence type="ECO:0000256" key="2">
    <source>
        <dbReference type="ARBA" id="ARBA00022837"/>
    </source>
</evidence>
<dbReference type="EMBL" id="JBCGBO010000007">
    <property type="protein sequence ID" value="KAK9186492.1"/>
    <property type="molecule type" value="Genomic_DNA"/>
</dbReference>
<evidence type="ECO:0000313" key="5">
    <source>
        <dbReference type="EMBL" id="KAK9186492.1"/>
    </source>
</evidence>
<dbReference type="Proteomes" id="UP001428341">
    <property type="component" value="Unassembled WGS sequence"/>
</dbReference>
<evidence type="ECO:0000313" key="6">
    <source>
        <dbReference type="Proteomes" id="UP001428341"/>
    </source>
</evidence>
<keyword evidence="3" id="KW-0732">Signal</keyword>
<feature type="domain" description="C2" evidence="4">
    <location>
        <begin position="1"/>
        <end position="107"/>
    </location>
</feature>
<dbReference type="PANTHER" id="PTHR46502:SF15">
    <property type="entry name" value="16 KDA PHLOEM PROTEIN 1"/>
    <property type="match status" value="1"/>
</dbReference>
<keyword evidence="6" id="KW-1185">Reference proteome</keyword>